<dbReference type="InterPro" id="IPR027417">
    <property type="entry name" value="P-loop_NTPase"/>
</dbReference>
<gene>
    <name evidence="2" type="ORF">Nocox_36945</name>
</gene>
<dbReference type="SUPFAM" id="SSF56731">
    <property type="entry name" value="DNA primase core"/>
    <property type="match status" value="1"/>
</dbReference>
<dbReference type="Gene3D" id="3.40.50.300">
    <property type="entry name" value="P-loop containing nucleotide triphosphate hydrolases"/>
    <property type="match status" value="1"/>
</dbReference>
<dbReference type="Gene3D" id="3.40.1360.10">
    <property type="match status" value="1"/>
</dbReference>
<dbReference type="Pfam" id="PF13481">
    <property type="entry name" value="AAA_25"/>
    <property type="match status" value="1"/>
</dbReference>
<dbReference type="InterPro" id="IPR034154">
    <property type="entry name" value="TOPRIM_DnaG/twinkle"/>
</dbReference>
<evidence type="ECO:0000256" key="1">
    <source>
        <dbReference type="SAM" id="MobiDB-lite"/>
    </source>
</evidence>
<accession>A0ABX8UAZ6</accession>
<proteinExistence type="predicted"/>
<dbReference type="SUPFAM" id="SSF52540">
    <property type="entry name" value="P-loop containing nucleoside triphosphate hydrolases"/>
    <property type="match status" value="1"/>
</dbReference>
<dbReference type="CDD" id="cd01029">
    <property type="entry name" value="TOPRIM_primases"/>
    <property type="match status" value="1"/>
</dbReference>
<evidence type="ECO:0008006" key="4">
    <source>
        <dbReference type="Google" id="ProtNLM"/>
    </source>
</evidence>
<keyword evidence="3" id="KW-1185">Reference proteome</keyword>
<feature type="region of interest" description="Disordered" evidence="1">
    <location>
        <begin position="608"/>
        <end position="653"/>
    </location>
</feature>
<dbReference type="Proteomes" id="UP000824681">
    <property type="component" value="Chromosome"/>
</dbReference>
<name>A0ABX8UAZ6_9ACTN</name>
<evidence type="ECO:0000313" key="3">
    <source>
        <dbReference type="Proteomes" id="UP000824681"/>
    </source>
</evidence>
<protein>
    <recommendedName>
        <fullName evidence="4">Toprim domain-containing protein</fullName>
    </recommendedName>
</protein>
<reference evidence="2 3" key="1">
    <citation type="journal article" date="2021" name="ACS Chem. Biol.">
        <title>Genomic-Led Discovery of a Novel Glycopeptide Antibiotic by Nonomuraea coxensis DSM 45129.</title>
        <authorList>
            <person name="Yushchuk O."/>
            <person name="Vior N.M."/>
            <person name="Andreo-Vidal A."/>
            <person name="Berini F."/>
            <person name="Ruckert C."/>
            <person name="Busche T."/>
            <person name="Binda E."/>
            <person name="Kalinowski J."/>
            <person name="Truman A.W."/>
            <person name="Marinelli F."/>
        </authorList>
    </citation>
    <scope>NUCLEOTIDE SEQUENCE [LARGE SCALE GENOMIC DNA]</scope>
    <source>
        <strain evidence="2 3">DSM 45129</strain>
    </source>
</reference>
<organism evidence="2 3">
    <name type="scientific">Nonomuraea coxensis DSM 45129</name>
    <dbReference type="NCBI Taxonomy" id="1122611"/>
    <lineage>
        <taxon>Bacteria</taxon>
        <taxon>Bacillati</taxon>
        <taxon>Actinomycetota</taxon>
        <taxon>Actinomycetes</taxon>
        <taxon>Streptosporangiales</taxon>
        <taxon>Streptosporangiaceae</taxon>
        <taxon>Nonomuraea</taxon>
    </lineage>
</organism>
<sequence>MGAALERVMAALNERGLAVRNRRGYFMAQCPTHPDREPSLSIRPVVGKVWLHCWAGCDKADVREALNLSLADLFDDELDKSRLPTPVVVAEYDYLDEHGELLFRVERRFPKGFRQKRPDGKGGWVYNTEGVRRVLYRLPAVLAAVAEGRTVWVAEGEKDVAAIERAGEVATCNPGGVGMGWHPSYGDALKGADVVIVADRDDKGREHARRVLADLEGKAKSVVVVEAAAGKDATDHFFAGHTLVDFLPAGEAPTPPPVVTEQEAPRRVRLTKASTIKPRPVRWVWEDRMPSGSITLIPGREGIGKSLTLVWLTAQLTRGTLPGVHFGAPRPVIYAATEDSWAHTIVPRLMVAGADLEMVYRVDVVTQAGREAPLTLPDDCEGLVAEIRAEGVAMLALDPLMSVIGHGIDTHRDRELRTALDPLAKLADETGCAIGALAHFNKSSSNDALNLITGSRAFSAVARAVVAVARDDEAEDGSCVLSQAKNNLGRLSVPHLRYVVDEVTLDTEEGPAKVGKLRFIGESDRGVTDILGNSDGDDKSSRAEAAEWLKNYIGAKANKEAAATDVMRDGTAAGFSRDQLKRAKAKAKIESRKAAFGEGWVWALSDPEESAKGAKGAGHGDMHPSHSSALPSPETAEVVQLFPGTETPQETSC</sequence>
<evidence type="ECO:0000313" key="2">
    <source>
        <dbReference type="EMBL" id="QYC44943.1"/>
    </source>
</evidence>
<dbReference type="EMBL" id="CP068985">
    <property type="protein sequence ID" value="QYC44943.1"/>
    <property type="molecule type" value="Genomic_DNA"/>
</dbReference>